<evidence type="ECO:0000256" key="3">
    <source>
        <dbReference type="ARBA" id="ARBA00004642"/>
    </source>
</evidence>
<name>A0A6J3GYT0_SAPAP</name>
<dbReference type="GO" id="GO:1990174">
    <property type="term" value="F:phosphodiesterase decapping endonuclease activity"/>
    <property type="evidence" value="ECO:0007669"/>
    <property type="project" value="TreeGrafter"/>
</dbReference>
<dbReference type="FunFam" id="3.90.79.10:FF:000044">
    <property type="entry name" value="protein syndesmos isoform X1"/>
    <property type="match status" value="1"/>
</dbReference>
<comment type="cofactor">
    <cofactor evidence="1">
        <name>Co(2+)</name>
        <dbReference type="ChEBI" id="CHEBI:48828"/>
    </cofactor>
</comment>
<evidence type="ECO:0000256" key="6">
    <source>
        <dbReference type="ARBA" id="ARBA00023242"/>
    </source>
</evidence>
<dbReference type="PANTHER" id="PTHR31699">
    <property type="entry name" value="NUDIX T16 FAMILY MEMBER"/>
    <property type="match status" value="1"/>
</dbReference>
<evidence type="ECO:0000256" key="16">
    <source>
        <dbReference type="ARBA" id="ARBA00048945"/>
    </source>
</evidence>
<dbReference type="Proteomes" id="UP000504640">
    <property type="component" value="Unplaced"/>
</dbReference>
<sequence length="234" mass="26152">MARPRRLELAEALALGPDWRHACYALLHAPDPGILFGRLPLRYAILMQMRFDGRLGFPGGFVDSQDSSLEDGLNRGLLEQLGEAAAAFRVERPDYRSSHAGSGPRVVAHFYAKSLTLEQLSAVEASATRAKDHGLEVGPVWDPAPYPIPFPSIPSFALETLFGLRSVSVRTCPLPHFFFFFFRWSWDLGLLLWNGAANLGFLGRFPPISPFTGLWRDFSRTHIYKSLCCSLLIM</sequence>
<protein>
    <recommendedName>
        <fullName evidence="9">U8 snoRNA-decapping enzyme</fullName>
        <ecNumber evidence="8">3.6.1.64</ecNumber>
    </recommendedName>
    <alternativeName>
        <fullName evidence="12">IDP phosphatase</fullName>
    </alternativeName>
    <alternativeName>
        <fullName evidence="10">Inosine diphosphate phosphatase</fullName>
    </alternativeName>
    <alternativeName>
        <fullName evidence="11">Nucleoside diphosphate-linked moiety X motif 16</fullName>
    </alternativeName>
    <alternativeName>
        <fullName evidence="13">m7GpppN-mRNA hydrolase</fullName>
    </alternativeName>
</protein>
<evidence type="ECO:0000256" key="5">
    <source>
        <dbReference type="ARBA" id="ARBA00023080"/>
    </source>
</evidence>
<dbReference type="InterPro" id="IPR015797">
    <property type="entry name" value="NUDIX_hydrolase-like_dom_sf"/>
</dbReference>
<dbReference type="RefSeq" id="XP_032122794.1">
    <property type="nucleotide sequence ID" value="XM_032266903.1"/>
</dbReference>
<comment type="catalytic activity">
    <reaction evidence="14">
        <text>a 5'-end (N(7)-methyl 5'-triphosphoguanosine)-ribonucleoside in mRNA + H2O = N(7)-methyl-GDP + a 5'-end phospho-ribonucleoside in mRNA + 2 H(+)</text>
        <dbReference type="Rhea" id="RHEA:67484"/>
        <dbReference type="Rhea" id="RHEA-COMP:15692"/>
        <dbReference type="Rhea" id="RHEA-COMP:17167"/>
        <dbReference type="ChEBI" id="CHEBI:15377"/>
        <dbReference type="ChEBI" id="CHEBI:15378"/>
        <dbReference type="ChEBI" id="CHEBI:63714"/>
        <dbReference type="ChEBI" id="CHEBI:138282"/>
        <dbReference type="ChEBI" id="CHEBI:156461"/>
        <dbReference type="EC" id="3.6.1.62"/>
    </reaction>
    <physiologicalReaction direction="left-to-right" evidence="14">
        <dbReference type="Rhea" id="RHEA:67485"/>
    </physiologicalReaction>
</comment>
<dbReference type="EC" id="3.6.1.64" evidence="8"/>
<evidence type="ECO:0000256" key="10">
    <source>
        <dbReference type="ARBA" id="ARBA00041450"/>
    </source>
</evidence>
<proteinExistence type="inferred from homology"/>
<dbReference type="GO" id="GO:0005730">
    <property type="term" value="C:nucleolus"/>
    <property type="evidence" value="ECO:0007669"/>
    <property type="project" value="UniProtKB-SubCell"/>
</dbReference>
<evidence type="ECO:0000256" key="13">
    <source>
        <dbReference type="ARBA" id="ARBA00043162"/>
    </source>
</evidence>
<dbReference type="GeneID" id="116542119"/>
<keyword evidence="5" id="KW-0546">Nucleotide metabolism</keyword>
<dbReference type="SUPFAM" id="SSF55811">
    <property type="entry name" value="Nudix"/>
    <property type="match status" value="1"/>
</dbReference>
<dbReference type="GO" id="GO:0140933">
    <property type="term" value="F:5'-(N(7)-methylguanosine 5'-triphospho)-[mRNA] hydrolase activity"/>
    <property type="evidence" value="ECO:0007669"/>
    <property type="project" value="UniProtKB-EC"/>
</dbReference>
<evidence type="ECO:0000256" key="11">
    <source>
        <dbReference type="ARBA" id="ARBA00041656"/>
    </source>
</evidence>
<evidence type="ECO:0000256" key="4">
    <source>
        <dbReference type="ARBA" id="ARBA00022884"/>
    </source>
</evidence>
<dbReference type="PANTHER" id="PTHR31699:SF7">
    <property type="entry name" value="NUDIX HYDROLASE DOMAIN-CONTAINING PROTEIN"/>
    <property type="match status" value="1"/>
</dbReference>
<dbReference type="GO" id="GO:0030515">
    <property type="term" value="F:snoRNA binding"/>
    <property type="evidence" value="ECO:0007669"/>
    <property type="project" value="TreeGrafter"/>
</dbReference>
<gene>
    <name evidence="19" type="primary">LOC116542119</name>
</gene>
<dbReference type="GO" id="GO:0009117">
    <property type="term" value="P:nucleotide metabolic process"/>
    <property type="evidence" value="ECO:0007669"/>
    <property type="project" value="UniProtKB-KW"/>
</dbReference>
<dbReference type="InterPro" id="IPR054754">
    <property type="entry name" value="NudT16"/>
</dbReference>
<reference evidence="19" key="1">
    <citation type="submission" date="2025-08" db="UniProtKB">
        <authorList>
            <consortium name="RefSeq"/>
        </authorList>
    </citation>
    <scope>IDENTIFICATION</scope>
    <source>
        <tissue evidence="19">Blood</tissue>
    </source>
</reference>
<keyword evidence="4" id="KW-0694">RNA-binding</keyword>
<evidence type="ECO:0000256" key="12">
    <source>
        <dbReference type="ARBA" id="ARBA00042015"/>
    </source>
</evidence>
<dbReference type="PROSITE" id="PS51462">
    <property type="entry name" value="NUDIX"/>
    <property type="match status" value="1"/>
</dbReference>
<accession>A0A6J3GYT0</accession>
<evidence type="ECO:0000313" key="18">
    <source>
        <dbReference type="Proteomes" id="UP000504640"/>
    </source>
</evidence>
<dbReference type="GO" id="GO:0006402">
    <property type="term" value="P:mRNA catabolic process"/>
    <property type="evidence" value="ECO:0007669"/>
    <property type="project" value="TreeGrafter"/>
</dbReference>
<evidence type="ECO:0000256" key="1">
    <source>
        <dbReference type="ARBA" id="ARBA00001941"/>
    </source>
</evidence>
<evidence type="ECO:0000259" key="17">
    <source>
        <dbReference type="PROSITE" id="PS51462"/>
    </source>
</evidence>
<dbReference type="GO" id="GO:1990003">
    <property type="term" value="F:IDP phosphatase activity"/>
    <property type="evidence" value="ECO:0007669"/>
    <property type="project" value="UniProtKB-EC"/>
</dbReference>
<comment type="similarity">
    <text evidence="7">Belongs to the Nudix hydrolase family. NUDT16 subfamily.</text>
</comment>
<dbReference type="AlphaFoldDB" id="A0A6J3GYT0"/>
<organism evidence="18 19">
    <name type="scientific">Sapajus apella</name>
    <name type="common">Brown-capped capuchin</name>
    <name type="synonym">Cebus apella</name>
    <dbReference type="NCBI Taxonomy" id="9515"/>
    <lineage>
        <taxon>Eukaryota</taxon>
        <taxon>Metazoa</taxon>
        <taxon>Chordata</taxon>
        <taxon>Craniata</taxon>
        <taxon>Vertebrata</taxon>
        <taxon>Euteleostomi</taxon>
        <taxon>Mammalia</taxon>
        <taxon>Eutheria</taxon>
        <taxon>Euarchontoglires</taxon>
        <taxon>Primates</taxon>
        <taxon>Haplorrhini</taxon>
        <taxon>Platyrrhini</taxon>
        <taxon>Cebidae</taxon>
        <taxon>Cebinae</taxon>
        <taxon>Sapajus</taxon>
    </lineage>
</organism>
<evidence type="ECO:0000313" key="19">
    <source>
        <dbReference type="RefSeq" id="XP_032122794.1"/>
    </source>
</evidence>
<comment type="catalytic activity">
    <reaction evidence="15">
        <text>IDP + H2O = IMP + phosphate + H(+)</text>
        <dbReference type="Rhea" id="RHEA:35207"/>
        <dbReference type="ChEBI" id="CHEBI:15377"/>
        <dbReference type="ChEBI" id="CHEBI:15378"/>
        <dbReference type="ChEBI" id="CHEBI:43474"/>
        <dbReference type="ChEBI" id="CHEBI:58053"/>
        <dbReference type="ChEBI" id="CHEBI:58280"/>
        <dbReference type="EC" id="3.6.1.64"/>
    </reaction>
    <physiologicalReaction direction="left-to-right" evidence="15">
        <dbReference type="Rhea" id="RHEA:35208"/>
    </physiologicalReaction>
</comment>
<evidence type="ECO:0000256" key="8">
    <source>
        <dbReference type="ARBA" id="ARBA00038899"/>
    </source>
</evidence>
<evidence type="ECO:0000256" key="2">
    <source>
        <dbReference type="ARBA" id="ARBA00004604"/>
    </source>
</evidence>
<dbReference type="InterPro" id="IPR000086">
    <property type="entry name" value="NUDIX_hydrolase_dom"/>
</dbReference>
<keyword evidence="18" id="KW-1185">Reference proteome</keyword>
<feature type="domain" description="Nudix hydrolase" evidence="17">
    <location>
        <begin position="18"/>
        <end position="156"/>
    </location>
</feature>
<dbReference type="Gene3D" id="3.90.79.10">
    <property type="entry name" value="Nucleoside Triphosphate Pyrophosphohydrolase"/>
    <property type="match status" value="1"/>
</dbReference>
<dbReference type="Pfam" id="PF22327">
    <property type="entry name" value="Nudt16-like"/>
    <property type="match status" value="1"/>
</dbReference>
<comment type="subcellular location">
    <subcellularLocation>
        <location evidence="2">Nucleus</location>
        <location evidence="2">Nucleolus</location>
    </subcellularLocation>
    <subcellularLocation>
        <location evidence="3">Nucleus</location>
        <location evidence="3">Nucleoplasm</location>
    </subcellularLocation>
</comment>
<dbReference type="GO" id="GO:0005654">
    <property type="term" value="C:nucleoplasm"/>
    <property type="evidence" value="ECO:0007669"/>
    <property type="project" value="UniProtKB-SubCell"/>
</dbReference>
<evidence type="ECO:0000256" key="15">
    <source>
        <dbReference type="ARBA" id="ARBA00047875"/>
    </source>
</evidence>
<comment type="catalytic activity">
    <reaction evidence="16">
        <text>dIDP + H2O = dIMP + phosphate + H(+)</text>
        <dbReference type="Rhea" id="RHEA:35211"/>
        <dbReference type="ChEBI" id="CHEBI:15377"/>
        <dbReference type="ChEBI" id="CHEBI:15378"/>
        <dbReference type="ChEBI" id="CHEBI:43474"/>
        <dbReference type="ChEBI" id="CHEBI:61194"/>
        <dbReference type="ChEBI" id="CHEBI:62286"/>
        <dbReference type="EC" id="3.6.1.64"/>
    </reaction>
    <physiologicalReaction direction="left-to-right" evidence="16">
        <dbReference type="Rhea" id="RHEA:35212"/>
    </physiologicalReaction>
</comment>
<evidence type="ECO:0000256" key="14">
    <source>
        <dbReference type="ARBA" id="ARBA00047661"/>
    </source>
</evidence>
<keyword evidence="6" id="KW-0539">Nucleus</keyword>
<evidence type="ECO:0000256" key="9">
    <source>
        <dbReference type="ARBA" id="ARBA00039871"/>
    </source>
</evidence>
<evidence type="ECO:0000256" key="7">
    <source>
        <dbReference type="ARBA" id="ARBA00038173"/>
    </source>
</evidence>
<dbReference type="GO" id="GO:0016077">
    <property type="term" value="P:sno(s)RNA catabolic process"/>
    <property type="evidence" value="ECO:0007669"/>
    <property type="project" value="TreeGrafter"/>
</dbReference>